<dbReference type="InterPro" id="IPR037478">
    <property type="entry name" value="YwkD-like_dom"/>
</dbReference>
<dbReference type="GO" id="GO:0004493">
    <property type="term" value="F:methylmalonyl-CoA epimerase activity"/>
    <property type="evidence" value="ECO:0007669"/>
    <property type="project" value="TreeGrafter"/>
</dbReference>
<dbReference type="CDD" id="cd08352">
    <property type="entry name" value="VOC_Bs_YwkD_like"/>
    <property type="match status" value="1"/>
</dbReference>
<dbReference type="InterPro" id="IPR029068">
    <property type="entry name" value="Glyas_Bleomycin-R_OHBP_Dase"/>
</dbReference>
<dbReference type="GO" id="GO:0004462">
    <property type="term" value="F:lactoylglutathione lyase activity"/>
    <property type="evidence" value="ECO:0007669"/>
    <property type="project" value="InterPro"/>
</dbReference>
<keyword evidence="1" id="KW-0479">Metal-binding</keyword>
<dbReference type="GO" id="GO:0046872">
    <property type="term" value="F:metal ion binding"/>
    <property type="evidence" value="ECO:0007669"/>
    <property type="project" value="UniProtKB-KW"/>
</dbReference>
<dbReference type="PANTHER" id="PTHR43048:SF5">
    <property type="entry name" value="BLR5325 PROTEIN"/>
    <property type="match status" value="1"/>
</dbReference>
<dbReference type="RefSeq" id="WP_009321861.1">
    <property type="nucleotide sequence ID" value="NZ_CAOJUJ010000013.1"/>
</dbReference>
<dbReference type="AlphaFoldDB" id="A0A0D8J312"/>
<dbReference type="EMBL" id="JXXK01000003">
    <property type="protein sequence ID" value="KJF40921.1"/>
    <property type="molecule type" value="Genomic_DNA"/>
</dbReference>
<dbReference type="EMBL" id="WMZU01000004">
    <property type="protein sequence ID" value="MTS26496.1"/>
    <property type="molecule type" value="Genomic_DNA"/>
</dbReference>
<dbReference type="PANTHER" id="PTHR43048">
    <property type="entry name" value="METHYLMALONYL-COA EPIMERASE"/>
    <property type="match status" value="1"/>
</dbReference>
<dbReference type="Proteomes" id="UP000032483">
    <property type="component" value="Unassembled WGS sequence"/>
</dbReference>
<evidence type="ECO:0000313" key="8">
    <source>
        <dbReference type="Proteomes" id="UP000472755"/>
    </source>
</evidence>
<reference evidence="4 7" key="3">
    <citation type="submission" date="2019-08" db="EMBL/GenBank/DDBJ databases">
        <title>In-depth cultivation of the pig gut microbiome towards novel bacterial diversity and tailored functional studies.</title>
        <authorList>
            <person name="Wylensek D."/>
            <person name="Hitch T.C.A."/>
            <person name="Clavel T."/>
        </authorList>
    </citation>
    <scope>NUCLEOTIDE SEQUENCE [LARGE SCALE GENOMIC DNA]</scope>
    <source>
        <strain evidence="4 7">WCA3-601-WT-6J</strain>
    </source>
</reference>
<dbReference type="PATRIC" id="fig|1550024.3.peg.811"/>
<gene>
    <name evidence="4" type="ORF">FYJ76_11095</name>
    <name evidence="5" type="ORF">GMD59_04245</name>
    <name evidence="3" type="ORF">TQ39_03620</name>
</gene>
<dbReference type="Gene3D" id="3.10.180.10">
    <property type="entry name" value="2,3-Dihydroxybiphenyl 1,2-Dioxygenase, domain 1"/>
    <property type="match status" value="1"/>
</dbReference>
<evidence type="ECO:0000313" key="3">
    <source>
        <dbReference type="EMBL" id="KJF40921.1"/>
    </source>
</evidence>
<sequence length="124" mass="13824">MNLSVHHVAVIVSDYAAAKHFYVDLLGLPVVRENCRGNGLWKLDLRLGDGELEIFNAHEPPARLSYPEAAGLRHLAFRVDSVAEAVAELAAKGIACEPVRMDEYSRKPFTFFRDPDGLPLELHE</sequence>
<evidence type="ECO:0000313" key="7">
    <source>
        <dbReference type="Proteomes" id="UP000431913"/>
    </source>
</evidence>
<dbReference type="Proteomes" id="UP000431913">
    <property type="component" value="Unassembled WGS sequence"/>
</dbReference>
<dbReference type="InterPro" id="IPR018146">
    <property type="entry name" value="Glyoxalase_1_CS"/>
</dbReference>
<dbReference type="EMBL" id="VUNJ01000011">
    <property type="protein sequence ID" value="MST92467.1"/>
    <property type="molecule type" value="Genomic_DNA"/>
</dbReference>
<dbReference type="InterPro" id="IPR037523">
    <property type="entry name" value="VOC_core"/>
</dbReference>
<dbReference type="GeneID" id="42855723"/>
<dbReference type="SUPFAM" id="SSF54593">
    <property type="entry name" value="Glyoxalase/Bleomycin resistance protein/Dihydroxybiphenyl dioxygenase"/>
    <property type="match status" value="1"/>
</dbReference>
<evidence type="ECO:0000259" key="2">
    <source>
        <dbReference type="PROSITE" id="PS51819"/>
    </source>
</evidence>
<dbReference type="Pfam" id="PF00903">
    <property type="entry name" value="Glyoxalase"/>
    <property type="match status" value="1"/>
</dbReference>
<keyword evidence="6" id="KW-1185">Reference proteome</keyword>
<evidence type="ECO:0000313" key="5">
    <source>
        <dbReference type="EMBL" id="MTS26496.1"/>
    </source>
</evidence>
<dbReference type="Proteomes" id="UP000472755">
    <property type="component" value="Unassembled WGS sequence"/>
</dbReference>
<reference evidence="5 8" key="2">
    <citation type="journal article" date="2019" name="Nat. Med.">
        <title>A library of human gut bacterial isolates paired with longitudinal multiomics data enables mechanistic microbiome research.</title>
        <authorList>
            <person name="Poyet M."/>
            <person name="Groussin M."/>
            <person name="Gibbons S.M."/>
            <person name="Avila-Pacheco J."/>
            <person name="Jiang X."/>
            <person name="Kearney S.M."/>
            <person name="Perrotta A.R."/>
            <person name="Berdy B."/>
            <person name="Zhao S."/>
            <person name="Lieberman T.D."/>
            <person name="Swanson P.K."/>
            <person name="Smith M."/>
            <person name="Roesemann S."/>
            <person name="Alexander J.E."/>
            <person name="Rich S.A."/>
            <person name="Livny J."/>
            <person name="Vlamakis H."/>
            <person name="Clish C."/>
            <person name="Bullock K."/>
            <person name="Deik A."/>
            <person name="Scott J."/>
            <person name="Pierce K.A."/>
            <person name="Xavier R.J."/>
            <person name="Alm E.J."/>
        </authorList>
    </citation>
    <scope>NUCLEOTIDE SEQUENCE [LARGE SCALE GENOMIC DNA]</scope>
    <source>
        <strain evidence="5 8">BIOML-A4</strain>
    </source>
</reference>
<dbReference type="InterPro" id="IPR051785">
    <property type="entry name" value="MMCE/EMCE_epimerase"/>
</dbReference>
<dbReference type="PROSITE" id="PS51819">
    <property type="entry name" value="VOC"/>
    <property type="match status" value="1"/>
</dbReference>
<dbReference type="InterPro" id="IPR004360">
    <property type="entry name" value="Glyas_Fos-R_dOase_dom"/>
</dbReference>
<organism evidence="3 6">
    <name type="scientific">Ruthenibacterium lactatiformans</name>
    <dbReference type="NCBI Taxonomy" id="1550024"/>
    <lineage>
        <taxon>Bacteria</taxon>
        <taxon>Bacillati</taxon>
        <taxon>Bacillota</taxon>
        <taxon>Clostridia</taxon>
        <taxon>Eubacteriales</taxon>
        <taxon>Oscillospiraceae</taxon>
        <taxon>Ruthenibacterium</taxon>
    </lineage>
</organism>
<accession>A0A0D8J312</accession>
<feature type="domain" description="VOC" evidence="2">
    <location>
        <begin position="4"/>
        <end position="124"/>
    </location>
</feature>
<protein>
    <submittedName>
        <fullName evidence="3">Glyoxalase</fullName>
    </submittedName>
    <submittedName>
        <fullName evidence="4">VOC family protein</fullName>
    </submittedName>
</protein>
<name>A0A0D8J312_9FIRM</name>
<evidence type="ECO:0000256" key="1">
    <source>
        <dbReference type="ARBA" id="ARBA00022723"/>
    </source>
</evidence>
<evidence type="ECO:0000313" key="4">
    <source>
        <dbReference type="EMBL" id="MST92467.1"/>
    </source>
</evidence>
<dbReference type="GO" id="GO:0046491">
    <property type="term" value="P:L-methylmalonyl-CoA metabolic process"/>
    <property type="evidence" value="ECO:0007669"/>
    <property type="project" value="TreeGrafter"/>
</dbReference>
<proteinExistence type="predicted"/>
<evidence type="ECO:0000313" key="6">
    <source>
        <dbReference type="Proteomes" id="UP000032483"/>
    </source>
</evidence>
<reference evidence="3" key="1">
    <citation type="submission" date="2015-02" db="EMBL/GenBank/DDBJ databases">
        <title>A novel member of the family Ruminococcaceae isolated from human feces.</title>
        <authorList>
            <person name="Shkoporov A.N."/>
            <person name="Chaplin A.V."/>
            <person name="Motuzova O.V."/>
            <person name="Kafarskaia L.I."/>
            <person name="Khokhlova E.V."/>
            <person name="Efimov B.A."/>
        </authorList>
    </citation>
    <scope>NUCLEOTIDE SEQUENCE [LARGE SCALE GENOMIC DNA]</scope>
    <source>
        <strain evidence="3">585-1</strain>
    </source>
</reference>
<dbReference type="PROSITE" id="PS00934">
    <property type="entry name" value="GLYOXALASE_I_1"/>
    <property type="match status" value="1"/>
</dbReference>
<comment type="caution">
    <text evidence="3">The sequence shown here is derived from an EMBL/GenBank/DDBJ whole genome shotgun (WGS) entry which is preliminary data.</text>
</comment>